<evidence type="ECO:0000256" key="1">
    <source>
        <dbReference type="SAM" id="MobiDB-lite"/>
    </source>
</evidence>
<sequence length="130" mass="13785">MFSRRVVATVPHVSVSTSSRLLHTTPRALLASNPGAVPDDLANNPVKGRTGGGEPLDSSAPYGATPPKISNHSVPGHNSAKHMSPEQQKEVEEHNKDFEAKHDTSSPAPEDKVDKKFWTGGAQDKKGVSG</sequence>
<dbReference type="AlphaFoldDB" id="A0A9P9Y3F7"/>
<keyword evidence="3" id="KW-1185">Reference proteome</keyword>
<dbReference type="Proteomes" id="UP001055219">
    <property type="component" value="Unassembled WGS sequence"/>
</dbReference>
<dbReference type="EMBL" id="JAGIXG020000011">
    <property type="protein sequence ID" value="KAI6782814.1"/>
    <property type="molecule type" value="Genomic_DNA"/>
</dbReference>
<feature type="region of interest" description="Disordered" evidence="1">
    <location>
        <begin position="17"/>
        <end position="130"/>
    </location>
</feature>
<evidence type="ECO:0000313" key="2">
    <source>
        <dbReference type="EMBL" id="KAI6782814.1"/>
    </source>
</evidence>
<name>A0A9P9Y3F7_9HYPO</name>
<feature type="compositionally biased region" description="Basic and acidic residues" evidence="1">
    <location>
        <begin position="83"/>
        <end position="130"/>
    </location>
</feature>
<reference evidence="2" key="1">
    <citation type="journal article" date="2021" name="J Fungi (Basel)">
        <title>Genomic and Metabolomic Analyses of the Marine Fungus Emericellopsis cladophorae: Insights into Saltwater Adaptability Mechanisms and Its Biosynthetic Potential.</title>
        <authorList>
            <person name="Goncalves M.F.M."/>
            <person name="Hilario S."/>
            <person name="Van de Peer Y."/>
            <person name="Esteves A.C."/>
            <person name="Alves A."/>
        </authorList>
    </citation>
    <scope>NUCLEOTIDE SEQUENCE</scope>
    <source>
        <strain evidence="2">MUM 19.33</strain>
    </source>
</reference>
<comment type="caution">
    <text evidence="2">The sequence shown here is derived from an EMBL/GenBank/DDBJ whole genome shotgun (WGS) entry which is preliminary data.</text>
</comment>
<dbReference type="OrthoDB" id="5334244at2759"/>
<proteinExistence type="predicted"/>
<dbReference type="GeneID" id="75827476"/>
<dbReference type="RefSeq" id="XP_051363670.1">
    <property type="nucleotide sequence ID" value="XM_051505000.1"/>
</dbReference>
<gene>
    <name evidence="2" type="ORF">J7T54_000957</name>
</gene>
<protein>
    <submittedName>
        <fullName evidence="2">Uncharacterized protein</fullName>
    </submittedName>
</protein>
<organism evidence="2 3">
    <name type="scientific">Emericellopsis cladophorae</name>
    <dbReference type="NCBI Taxonomy" id="2686198"/>
    <lineage>
        <taxon>Eukaryota</taxon>
        <taxon>Fungi</taxon>
        <taxon>Dikarya</taxon>
        <taxon>Ascomycota</taxon>
        <taxon>Pezizomycotina</taxon>
        <taxon>Sordariomycetes</taxon>
        <taxon>Hypocreomycetidae</taxon>
        <taxon>Hypocreales</taxon>
        <taxon>Bionectriaceae</taxon>
        <taxon>Emericellopsis</taxon>
    </lineage>
</organism>
<evidence type="ECO:0000313" key="3">
    <source>
        <dbReference type="Proteomes" id="UP001055219"/>
    </source>
</evidence>
<reference evidence="2" key="2">
    <citation type="submission" date="2022-07" db="EMBL/GenBank/DDBJ databases">
        <authorList>
            <person name="Goncalves M.F.M."/>
            <person name="Hilario S."/>
            <person name="Van De Peer Y."/>
            <person name="Esteves A.C."/>
            <person name="Alves A."/>
        </authorList>
    </citation>
    <scope>NUCLEOTIDE SEQUENCE</scope>
    <source>
        <strain evidence="2">MUM 19.33</strain>
    </source>
</reference>
<accession>A0A9P9Y3F7</accession>